<dbReference type="InterPro" id="IPR011204">
    <property type="entry name" value="Virulence_RhuM-like"/>
</dbReference>
<evidence type="ECO:0000313" key="2">
    <source>
        <dbReference type="EMBL" id="EES54025.1"/>
    </source>
</evidence>
<dbReference type="PROSITE" id="PS51459">
    <property type="entry name" value="FIDO"/>
    <property type="match status" value="1"/>
</dbReference>
<name>C6HTR0_9BACT</name>
<dbReference type="InterPro" id="IPR053737">
    <property type="entry name" value="Type_II_TA_Toxin"/>
</dbReference>
<dbReference type="Pfam" id="PF13310">
    <property type="entry name" value="Virulence_RhuM"/>
    <property type="match status" value="1"/>
</dbReference>
<dbReference type="Gene3D" id="1.20.120.1870">
    <property type="entry name" value="Fic/DOC protein, Fido domain"/>
    <property type="match status" value="1"/>
</dbReference>
<proteinExistence type="predicted"/>
<keyword evidence="3" id="KW-1185">Reference proteome</keyword>
<dbReference type="Pfam" id="PF02661">
    <property type="entry name" value="Fic"/>
    <property type="match status" value="1"/>
</dbReference>
<dbReference type="Proteomes" id="UP000009374">
    <property type="component" value="Unassembled WGS sequence"/>
</dbReference>
<dbReference type="EMBL" id="GG693851">
    <property type="protein sequence ID" value="EES54025.1"/>
    <property type="molecule type" value="Genomic_DNA"/>
</dbReference>
<dbReference type="AlphaFoldDB" id="C6HTR0"/>
<protein>
    <submittedName>
        <fullName evidence="2">Death-on-curing family protein</fullName>
    </submittedName>
</protein>
<dbReference type="InterPro" id="IPR036597">
    <property type="entry name" value="Fido-like_dom_sf"/>
</dbReference>
<sequence length="330" mass="37176">MKDVVIYQTDHGSINVTVEQDNVWLSQRQMGELFETSPENILMHLRNIYRENELGEEATAKNFLVVQTEGSRKVRRQVKHYNLDAIISVGYRVNSKKGVQFRQWATGVLRQHLLRGYTLNQKRFEDNARELEKALLLIRKTAESPALSRESGKGLVDVVTSYTRTFLWLWRYDEGLLTEPSGQEGGVLPTIEEARQIIALLRADLIHRGEAGSLFGQERGDSFLSILGNLDQSAFGQPAYPTVEAKAAHLLYFVIKNHPFSDGNKRSAALLFLDFLNRNGRLMREDGTLVVNDVGLAALALLVAESDPKDKDVLIRLIMNMLAANLANPD</sequence>
<organism evidence="2 3">
    <name type="scientific">Leptospirillum ferrodiazotrophum</name>
    <dbReference type="NCBI Taxonomy" id="412449"/>
    <lineage>
        <taxon>Bacteria</taxon>
        <taxon>Pseudomonadati</taxon>
        <taxon>Nitrospirota</taxon>
        <taxon>Nitrospiria</taxon>
        <taxon>Nitrospirales</taxon>
        <taxon>Nitrospiraceae</taxon>
        <taxon>Leptospirillum</taxon>
    </lineage>
</organism>
<evidence type="ECO:0000259" key="1">
    <source>
        <dbReference type="PROSITE" id="PS51459"/>
    </source>
</evidence>
<reference evidence="2 3" key="1">
    <citation type="journal article" date="2009" name="Appl. Environ. Microbiol.">
        <title>Community genomic and proteomic analyses of chemoautotrophic iron-oxidizing "Leptospirillum rubarum" (Group II) and "Leptospirillum ferrodiazotrophum" (Group III) bacteria in acid mine drainage biofilms.</title>
        <authorList>
            <person name="Goltsman D.S."/>
            <person name="Denef V.J."/>
            <person name="Singer S.W."/>
            <person name="VerBerkmoes N.C."/>
            <person name="Lefsrud M."/>
            <person name="Mueller R.S."/>
            <person name="Dick G.J."/>
            <person name="Sun C.L."/>
            <person name="Wheeler K.E."/>
            <person name="Zemla A."/>
            <person name="Baker B.J."/>
            <person name="Hauser L."/>
            <person name="Land M."/>
            <person name="Shah M.B."/>
            <person name="Thelen M.P."/>
            <person name="Hettich R.L."/>
            <person name="Banfield J.F."/>
        </authorList>
    </citation>
    <scope>NUCLEOTIDE SEQUENCE [LARGE SCALE GENOMIC DNA]</scope>
</reference>
<gene>
    <name evidence="2" type="ORF">UBAL3_24060042</name>
</gene>
<dbReference type="SUPFAM" id="SSF140931">
    <property type="entry name" value="Fic-like"/>
    <property type="match status" value="1"/>
</dbReference>
<feature type="domain" description="Fido" evidence="1">
    <location>
        <begin position="189"/>
        <end position="320"/>
    </location>
</feature>
<evidence type="ECO:0000313" key="3">
    <source>
        <dbReference type="Proteomes" id="UP000009374"/>
    </source>
</evidence>
<dbReference type="PANTHER" id="PTHR35810:SF1">
    <property type="entry name" value="CYTOPLASMIC PROTEIN"/>
    <property type="match status" value="1"/>
</dbReference>
<dbReference type="PANTHER" id="PTHR35810">
    <property type="entry name" value="CYTOPLASMIC PROTEIN-RELATED"/>
    <property type="match status" value="1"/>
</dbReference>
<dbReference type="InterPro" id="IPR003812">
    <property type="entry name" value="Fido"/>
</dbReference>
<accession>C6HTR0</accession>